<dbReference type="Proteomes" id="UP000821845">
    <property type="component" value="Chromosome 3"/>
</dbReference>
<organism evidence="1 2">
    <name type="scientific">Hyalomma asiaticum</name>
    <name type="common">Tick</name>
    <dbReference type="NCBI Taxonomy" id="266040"/>
    <lineage>
        <taxon>Eukaryota</taxon>
        <taxon>Metazoa</taxon>
        <taxon>Ecdysozoa</taxon>
        <taxon>Arthropoda</taxon>
        <taxon>Chelicerata</taxon>
        <taxon>Arachnida</taxon>
        <taxon>Acari</taxon>
        <taxon>Parasitiformes</taxon>
        <taxon>Ixodida</taxon>
        <taxon>Ixodoidea</taxon>
        <taxon>Ixodidae</taxon>
        <taxon>Hyalomminae</taxon>
        <taxon>Hyalomma</taxon>
    </lineage>
</organism>
<keyword evidence="2" id="KW-1185">Reference proteome</keyword>
<dbReference type="EMBL" id="CM023483">
    <property type="protein sequence ID" value="KAH6935998.1"/>
    <property type="molecule type" value="Genomic_DNA"/>
</dbReference>
<comment type="caution">
    <text evidence="1">The sequence shown here is derived from an EMBL/GenBank/DDBJ whole genome shotgun (WGS) entry which is preliminary data.</text>
</comment>
<accession>A0ACB7SMA7</accession>
<evidence type="ECO:0000313" key="1">
    <source>
        <dbReference type="EMBL" id="KAH6935998.1"/>
    </source>
</evidence>
<proteinExistence type="predicted"/>
<evidence type="ECO:0000313" key="2">
    <source>
        <dbReference type="Proteomes" id="UP000821845"/>
    </source>
</evidence>
<gene>
    <name evidence="1" type="ORF">HPB50_012206</name>
</gene>
<reference evidence="1" key="1">
    <citation type="submission" date="2020-05" db="EMBL/GenBank/DDBJ databases">
        <title>Large-scale comparative analyses of tick genomes elucidate their genetic diversity and vector capacities.</title>
        <authorList>
            <person name="Jia N."/>
            <person name="Wang J."/>
            <person name="Shi W."/>
            <person name="Du L."/>
            <person name="Sun Y."/>
            <person name="Zhan W."/>
            <person name="Jiang J."/>
            <person name="Wang Q."/>
            <person name="Zhang B."/>
            <person name="Ji P."/>
            <person name="Sakyi L.B."/>
            <person name="Cui X."/>
            <person name="Yuan T."/>
            <person name="Jiang B."/>
            <person name="Yang W."/>
            <person name="Lam T.T.-Y."/>
            <person name="Chang Q."/>
            <person name="Ding S."/>
            <person name="Wang X."/>
            <person name="Zhu J."/>
            <person name="Ruan X."/>
            <person name="Zhao L."/>
            <person name="Wei J."/>
            <person name="Que T."/>
            <person name="Du C."/>
            <person name="Cheng J."/>
            <person name="Dai P."/>
            <person name="Han X."/>
            <person name="Huang E."/>
            <person name="Gao Y."/>
            <person name="Liu J."/>
            <person name="Shao H."/>
            <person name="Ye R."/>
            <person name="Li L."/>
            <person name="Wei W."/>
            <person name="Wang X."/>
            <person name="Wang C."/>
            <person name="Yang T."/>
            <person name="Huo Q."/>
            <person name="Li W."/>
            <person name="Guo W."/>
            <person name="Chen H."/>
            <person name="Zhou L."/>
            <person name="Ni X."/>
            <person name="Tian J."/>
            <person name="Zhou Y."/>
            <person name="Sheng Y."/>
            <person name="Liu T."/>
            <person name="Pan Y."/>
            <person name="Xia L."/>
            <person name="Li J."/>
            <person name="Zhao F."/>
            <person name="Cao W."/>
        </authorList>
    </citation>
    <scope>NUCLEOTIDE SEQUENCE</scope>
    <source>
        <strain evidence="1">Hyas-2018</strain>
    </source>
</reference>
<name>A0ACB7SMA7_HYAAI</name>
<protein>
    <submittedName>
        <fullName evidence="1">Uncharacterized protein</fullName>
    </submittedName>
</protein>
<sequence length="257" mass="28861">MDAEHTEPERDLGPGDYHPGVKNAANASNDTLSHSHHTLHEVVDWVVDARQRRVIAEVSSKAPFAPFDSCERRHGRGRPRLTGDHKPERAHSIENKKIPTEEALMNDTVTYPHNIDITQVRPFGTNGACLYAFEGGRVPTYVCFQGVGFRCIPFRPVTQVCHCCLRTGRRHDVCPYPKERRCGNCGVLNPDENHDGCLARRLTCGSDEHPTIDLTFPARQRRGLGPERGRDASAGMDQIRLHRDNTPRQANNLTTFL</sequence>